<dbReference type="PANTHER" id="PTHR33254">
    <property type="entry name" value="4-HYDROXY-4-METHYL-2-OXOGLUTARATE ALDOLASE 3-RELATED"/>
    <property type="match status" value="1"/>
</dbReference>
<name>A0ABS4SII2_9PROT</name>
<dbReference type="CDD" id="cd16841">
    <property type="entry name" value="RraA_family"/>
    <property type="match status" value="1"/>
</dbReference>
<evidence type="ECO:0000256" key="4">
    <source>
        <dbReference type="ARBA" id="ARBA00030169"/>
    </source>
</evidence>
<gene>
    <name evidence="5" type="ORF">J2851_002146</name>
</gene>
<dbReference type="SUPFAM" id="SSF89562">
    <property type="entry name" value="RraA-like"/>
    <property type="match status" value="1"/>
</dbReference>
<accession>A0ABS4SII2</accession>
<dbReference type="RefSeq" id="WP_209766243.1">
    <property type="nucleotide sequence ID" value="NZ_JAGINP010000006.1"/>
</dbReference>
<dbReference type="InterPro" id="IPR036704">
    <property type="entry name" value="RraA/RraA-like_sf"/>
</dbReference>
<evidence type="ECO:0000313" key="5">
    <source>
        <dbReference type="EMBL" id="MBP2292376.1"/>
    </source>
</evidence>
<dbReference type="EMBL" id="JAGINP010000006">
    <property type="protein sequence ID" value="MBP2292376.1"/>
    <property type="molecule type" value="Genomic_DNA"/>
</dbReference>
<reference evidence="5 6" key="1">
    <citation type="submission" date="2021-03" db="EMBL/GenBank/DDBJ databases">
        <title>Genomic Encyclopedia of Type Strains, Phase III (KMG-III): the genomes of soil and plant-associated and newly described type strains.</title>
        <authorList>
            <person name="Whitman W."/>
        </authorList>
    </citation>
    <scope>NUCLEOTIDE SEQUENCE [LARGE SCALE GENOMIC DNA]</scope>
    <source>
        <strain evidence="5 6">IMMIB AFH-6</strain>
    </source>
</reference>
<dbReference type="InterPro" id="IPR005493">
    <property type="entry name" value="RraA/RraA-like"/>
</dbReference>
<sequence>MGLQRYIVNFPRLSPGLLDAWRAVPSRVVADALGCGHVVAPGIRSCAPGTRLCGQARTVTPMPGDNSVLLTACSLAEPGDVVVVGGAGLETVAVAGEWVTRSCKSRGLGGLVIDGAVRDLREIRALGFPVFAKGAVPRAPHRAVGGKMDLPVMVGGVAVSPGDLLVGDDDGVAVVPLLAAEEALRQCQDRMARLEHLPDRPPERLILEIGAKDRPLPTPIASALPLLTALALPDPDLFDFPAAH</sequence>
<keyword evidence="6" id="KW-1185">Reference proteome</keyword>
<comment type="caution">
    <text evidence="5">The sequence shown here is derived from an EMBL/GenBank/DDBJ whole genome shotgun (WGS) entry which is preliminary data.</text>
</comment>
<dbReference type="PANTHER" id="PTHR33254:SF4">
    <property type="entry name" value="4-HYDROXY-4-METHYL-2-OXOGLUTARATE ALDOLASE 3-RELATED"/>
    <property type="match status" value="1"/>
</dbReference>
<organism evidence="5 6">
    <name type="scientific">Azospirillum rugosum</name>
    <dbReference type="NCBI Taxonomy" id="416170"/>
    <lineage>
        <taxon>Bacteria</taxon>
        <taxon>Pseudomonadati</taxon>
        <taxon>Pseudomonadota</taxon>
        <taxon>Alphaproteobacteria</taxon>
        <taxon>Rhodospirillales</taxon>
        <taxon>Azospirillaceae</taxon>
        <taxon>Azospirillum</taxon>
    </lineage>
</organism>
<comment type="cofactor">
    <cofactor evidence="1">
        <name>a divalent metal cation</name>
        <dbReference type="ChEBI" id="CHEBI:60240"/>
    </cofactor>
</comment>
<evidence type="ECO:0000256" key="1">
    <source>
        <dbReference type="ARBA" id="ARBA00001968"/>
    </source>
</evidence>
<protein>
    <recommendedName>
        <fullName evidence="2">Putative 4-hydroxy-4-methyl-2-oxoglutarate aldolase</fullName>
    </recommendedName>
    <alternativeName>
        <fullName evidence="3">Regulator of ribonuclease activity homolog</fullName>
    </alternativeName>
    <alternativeName>
        <fullName evidence="4">RraA-like protein</fullName>
    </alternativeName>
</protein>
<proteinExistence type="predicted"/>
<dbReference type="Gene3D" id="3.50.30.40">
    <property type="entry name" value="Ribonuclease E inhibitor RraA/RraA-like"/>
    <property type="match status" value="1"/>
</dbReference>
<evidence type="ECO:0000313" key="6">
    <source>
        <dbReference type="Proteomes" id="UP000781958"/>
    </source>
</evidence>
<dbReference type="Pfam" id="PF03737">
    <property type="entry name" value="RraA-like"/>
    <property type="match status" value="1"/>
</dbReference>
<dbReference type="Proteomes" id="UP000781958">
    <property type="component" value="Unassembled WGS sequence"/>
</dbReference>
<evidence type="ECO:0000256" key="3">
    <source>
        <dbReference type="ARBA" id="ARBA00029596"/>
    </source>
</evidence>
<evidence type="ECO:0000256" key="2">
    <source>
        <dbReference type="ARBA" id="ARBA00016549"/>
    </source>
</evidence>